<evidence type="ECO:0000313" key="2">
    <source>
        <dbReference type="EMBL" id="USW58919.1"/>
    </source>
</evidence>
<dbReference type="Pfam" id="PF24864">
    <property type="entry name" value="DUF7730"/>
    <property type="match status" value="1"/>
</dbReference>
<sequence length="256" mass="28669">MSDTYTFSNEPELPPADAIGTISTLSTAEHAGSPFLRLPAELRNRIYAFALLRDEAIKLQDYCMHRYACARSHASSRGTCLSMYWGSAAGEKSAIHILRVNRQICHEATAIFYGMNTLALSRDTAGLFLSVIGKSLCHLRSIAIDPLNMTKPLKALFHYLPPKLDKIYIHARRIAVSFLGPPEWSAYVAEDAAPFVQGVSERKNQDLEKVVAWFSASQSVTYGMEKTLPEASFLDEVLSLQLRRKILQLVVDQRKY</sequence>
<proteinExistence type="predicted"/>
<dbReference type="InterPro" id="IPR056632">
    <property type="entry name" value="DUF7730"/>
</dbReference>
<name>A0A9Q9EQL9_9PEZI</name>
<accession>A0A9Q9EQL9</accession>
<protein>
    <recommendedName>
        <fullName evidence="1">DUF7730 domain-containing protein</fullName>
    </recommendedName>
</protein>
<dbReference type="InterPro" id="IPR038883">
    <property type="entry name" value="AN11006-like"/>
</dbReference>
<organism evidence="2 3">
    <name type="scientific">Septoria linicola</name>
    <dbReference type="NCBI Taxonomy" id="215465"/>
    <lineage>
        <taxon>Eukaryota</taxon>
        <taxon>Fungi</taxon>
        <taxon>Dikarya</taxon>
        <taxon>Ascomycota</taxon>
        <taxon>Pezizomycotina</taxon>
        <taxon>Dothideomycetes</taxon>
        <taxon>Dothideomycetidae</taxon>
        <taxon>Mycosphaerellales</taxon>
        <taxon>Mycosphaerellaceae</taxon>
        <taxon>Septoria</taxon>
    </lineage>
</organism>
<feature type="domain" description="DUF7730" evidence="1">
    <location>
        <begin position="32"/>
        <end position="150"/>
    </location>
</feature>
<evidence type="ECO:0000313" key="3">
    <source>
        <dbReference type="Proteomes" id="UP001056384"/>
    </source>
</evidence>
<dbReference type="OrthoDB" id="5397846at2759"/>
<dbReference type="PANTHER" id="PTHR42085:SF1">
    <property type="entry name" value="F-BOX DOMAIN-CONTAINING PROTEIN"/>
    <property type="match status" value="1"/>
</dbReference>
<gene>
    <name evidence="2" type="ORF">Slin15195_G122380</name>
</gene>
<dbReference type="AlphaFoldDB" id="A0A9Q9EQL9"/>
<reference evidence="2" key="1">
    <citation type="submission" date="2022-06" db="EMBL/GenBank/DDBJ databases">
        <title>Complete genome sequences of two strains of the flax pathogen Septoria linicola.</title>
        <authorList>
            <person name="Lapalu N."/>
            <person name="Simon A."/>
            <person name="Demenou B."/>
            <person name="Paumier D."/>
            <person name="Guillot M.-P."/>
            <person name="Gout L."/>
            <person name="Valade R."/>
        </authorList>
    </citation>
    <scope>NUCLEOTIDE SEQUENCE</scope>
    <source>
        <strain evidence="2">SE15195</strain>
    </source>
</reference>
<dbReference type="PANTHER" id="PTHR42085">
    <property type="entry name" value="F-BOX DOMAIN-CONTAINING PROTEIN"/>
    <property type="match status" value="1"/>
</dbReference>
<evidence type="ECO:0000259" key="1">
    <source>
        <dbReference type="Pfam" id="PF24864"/>
    </source>
</evidence>
<keyword evidence="3" id="KW-1185">Reference proteome</keyword>
<dbReference type="Proteomes" id="UP001056384">
    <property type="component" value="Chromosome 12"/>
</dbReference>
<dbReference type="EMBL" id="CP099429">
    <property type="protein sequence ID" value="USW58919.1"/>
    <property type="molecule type" value="Genomic_DNA"/>
</dbReference>